<sequence>MDGLDQALIHEYIFINKKIDRIKRALGYAKKMFNNQSFIGSSLAYTDEGATPIRPPRIEDAVISFVDLEQLYSQTIIILEFKKYQFRKFVRNLSVEQCTQLMNNNMEQKLEVKVMNEIRQIEEACGHRFGLYVKEAIEQPINNEDVLSTMEQVLGMSV</sequence>
<protein>
    <submittedName>
        <fullName evidence="1">Uncharacterized protein</fullName>
    </submittedName>
</protein>
<accession>A0AA40X920</accession>
<gene>
    <name evidence="1" type="ORF">ITQ97_05465</name>
</gene>
<evidence type="ECO:0000313" key="2">
    <source>
        <dbReference type="Proteomes" id="UP000743107"/>
    </source>
</evidence>
<name>A0AA40X920_PEDPE</name>
<dbReference type="EMBL" id="JADOFV010000003">
    <property type="protein sequence ID" value="MBF7127251.1"/>
    <property type="molecule type" value="Genomic_DNA"/>
</dbReference>
<dbReference type="RefSeq" id="WP_195751921.1">
    <property type="nucleotide sequence ID" value="NZ_JADOFV010000003.1"/>
</dbReference>
<reference evidence="1" key="1">
    <citation type="submission" date="2020-11" db="EMBL/GenBank/DDBJ databases">
        <title>Antibiotic susceptibility profiles of Pediococcus pentosaceus from various origins and their implications for the safety assessment of strains with food-technology applications.</title>
        <authorList>
            <person name="Shani N."/>
            <person name="Oberhaensli S."/>
            <person name="Arias E."/>
        </authorList>
    </citation>
    <scope>NUCLEOTIDE SEQUENCE</scope>
    <source>
        <strain evidence="1">FAM 19164</strain>
    </source>
</reference>
<comment type="caution">
    <text evidence="1">The sequence shown here is derived from an EMBL/GenBank/DDBJ whole genome shotgun (WGS) entry which is preliminary data.</text>
</comment>
<proteinExistence type="predicted"/>
<dbReference type="Proteomes" id="UP000743107">
    <property type="component" value="Unassembled WGS sequence"/>
</dbReference>
<organism evidence="1 2">
    <name type="scientific">Pediococcus pentosaceus</name>
    <dbReference type="NCBI Taxonomy" id="1255"/>
    <lineage>
        <taxon>Bacteria</taxon>
        <taxon>Bacillati</taxon>
        <taxon>Bacillota</taxon>
        <taxon>Bacilli</taxon>
        <taxon>Lactobacillales</taxon>
        <taxon>Lactobacillaceae</taxon>
        <taxon>Pediococcus</taxon>
    </lineage>
</organism>
<evidence type="ECO:0000313" key="1">
    <source>
        <dbReference type="EMBL" id="MBF7127251.1"/>
    </source>
</evidence>
<dbReference type="AlphaFoldDB" id="A0AA40X920"/>